<evidence type="ECO:0000313" key="3">
    <source>
        <dbReference type="Proteomes" id="UP000777784"/>
    </source>
</evidence>
<name>A0A948RUG0_UNCEI</name>
<reference evidence="2" key="1">
    <citation type="submission" date="2021-05" db="EMBL/GenBank/DDBJ databases">
        <title>Energy efficiency and biological interactions define the core microbiome of deep oligotrophic groundwater.</title>
        <authorList>
            <person name="Mehrshad M."/>
            <person name="Lopez-Fernandez M."/>
            <person name="Bell E."/>
            <person name="Bernier-Latmani R."/>
            <person name="Bertilsson S."/>
            <person name="Dopson M."/>
        </authorList>
    </citation>
    <scope>NUCLEOTIDE SEQUENCE</scope>
    <source>
        <strain evidence="2">Modern_marine.mb.64</strain>
    </source>
</reference>
<accession>A0A948RUG0</accession>
<organism evidence="2 3">
    <name type="scientific">Eiseniibacteriota bacterium</name>
    <dbReference type="NCBI Taxonomy" id="2212470"/>
    <lineage>
        <taxon>Bacteria</taxon>
        <taxon>Candidatus Eiseniibacteriota</taxon>
    </lineage>
</organism>
<dbReference type="Proteomes" id="UP000777784">
    <property type="component" value="Unassembled WGS sequence"/>
</dbReference>
<evidence type="ECO:0000256" key="1">
    <source>
        <dbReference type="SAM" id="SignalP"/>
    </source>
</evidence>
<keyword evidence="1" id="KW-0732">Signal</keyword>
<gene>
    <name evidence="2" type="ORF">KJ970_07485</name>
</gene>
<evidence type="ECO:0000313" key="2">
    <source>
        <dbReference type="EMBL" id="MBU2690756.1"/>
    </source>
</evidence>
<feature type="signal peptide" evidence="1">
    <location>
        <begin position="1"/>
        <end position="24"/>
    </location>
</feature>
<sequence>MNYKHRLLIWLSLALLLCSGHSIYSETDHPDVIIDGIAYNFYPQLYKHIHLESPFTTPEGDVVVLVETIDGEFGLVPVTLGNDDSLDYKERLWFGRGRQLLVDTLDFPTLAKTGLHSEKELGEIKTITGKPVDEINRIAKPNHSSGAGFIADDEDIISVLKGDNKLVHTMGLTHTDIAESLFHVFNVIQEVGKHQGKAKQRGNVCRIYYNNRDININYLGAKGWQESIFNDEILGYWQIEMSCDLKPAELIYLEQKYQTLSEDDFKFLTDKLTFIHTGEMVFFYAMRYGFYEGHTSYRADPLAVAVIFGLKSIQELDEDFNGNLYNALRNHFRSK</sequence>
<comment type="caution">
    <text evidence="2">The sequence shown here is derived from an EMBL/GenBank/DDBJ whole genome shotgun (WGS) entry which is preliminary data.</text>
</comment>
<dbReference type="EMBL" id="JAHJDP010000035">
    <property type="protein sequence ID" value="MBU2690756.1"/>
    <property type="molecule type" value="Genomic_DNA"/>
</dbReference>
<feature type="chain" id="PRO_5037945634" evidence="1">
    <location>
        <begin position="25"/>
        <end position="335"/>
    </location>
</feature>
<proteinExistence type="predicted"/>
<protein>
    <submittedName>
        <fullName evidence="2">Uncharacterized protein</fullName>
    </submittedName>
</protein>
<dbReference type="AlphaFoldDB" id="A0A948RUG0"/>